<dbReference type="EMBL" id="GG683853">
    <property type="protein sequence ID" value="EER01625.1"/>
    <property type="molecule type" value="Genomic_DNA"/>
</dbReference>
<evidence type="ECO:0000313" key="1">
    <source>
        <dbReference type="EMBL" id="EER01625.1"/>
    </source>
</evidence>
<protein>
    <submittedName>
        <fullName evidence="1">Uncharacterized protein</fullName>
    </submittedName>
</protein>
<dbReference type="Proteomes" id="UP000007800">
    <property type="component" value="Unassembled WGS sequence"/>
</dbReference>
<evidence type="ECO:0000313" key="2">
    <source>
        <dbReference type="Proteomes" id="UP000007800"/>
    </source>
</evidence>
<sequence length="329" mass="36324">MLQTSMRVTLQEFDNEVAPELDIGPYCVRSFMDDIAQGAETRCDRDMLADGVHRVVVRNGFSEQESKRLQNRVNGTDSSGDKAGTLFGVQLLMRAAVRAGKTMDDPLAPDLVRRAYLLQDAYARTVGTPRYVQGDTLVVACDASLVGWACTVTDIDGTRLYPRGGLHDVGHESWSIPRLELYALVEARKTIDSVLSEDPKVEKIILLSDSSINVQRLTSKGSISSKLVPWDVRTIAVLRSWLKDVPVVLGHVKGTGNPSDCASRALYPNSYDEEAYQSTVASLRENFESIRQRLASSDSVPSDVRFDVDLLAGSSWGDERGDDHHQMMT</sequence>
<dbReference type="OrthoDB" id="470619at2759"/>
<dbReference type="InParanoid" id="C5LNS4"/>
<gene>
    <name evidence="1" type="ORF">Pmar_PMAR002619</name>
</gene>
<name>C5LNS4_PERM5</name>
<dbReference type="GeneID" id="9040174"/>
<dbReference type="RefSeq" id="XP_002768907.1">
    <property type="nucleotide sequence ID" value="XM_002768861.1"/>
</dbReference>
<proteinExistence type="predicted"/>
<organism evidence="2">
    <name type="scientific">Perkinsus marinus (strain ATCC 50983 / TXsc)</name>
    <dbReference type="NCBI Taxonomy" id="423536"/>
    <lineage>
        <taxon>Eukaryota</taxon>
        <taxon>Sar</taxon>
        <taxon>Alveolata</taxon>
        <taxon>Perkinsozoa</taxon>
        <taxon>Perkinsea</taxon>
        <taxon>Perkinsida</taxon>
        <taxon>Perkinsidae</taxon>
        <taxon>Perkinsus</taxon>
    </lineage>
</organism>
<accession>C5LNS4</accession>
<dbReference type="AlphaFoldDB" id="C5LNS4"/>
<keyword evidence="2" id="KW-1185">Reference proteome</keyword>
<reference evidence="1 2" key="1">
    <citation type="submission" date="2008-07" db="EMBL/GenBank/DDBJ databases">
        <authorList>
            <person name="El-Sayed N."/>
            <person name="Caler E."/>
            <person name="Inman J."/>
            <person name="Amedeo P."/>
            <person name="Hass B."/>
            <person name="Wortman J."/>
        </authorList>
    </citation>
    <scope>NUCLEOTIDE SEQUENCE [LARGE SCALE GENOMIC DNA]</scope>
    <source>
        <strain evidence="2">ATCC 50983 / TXsc</strain>
    </source>
</reference>